<dbReference type="InterPro" id="IPR036908">
    <property type="entry name" value="RlpA-like_sf"/>
</dbReference>
<evidence type="ECO:0000256" key="1">
    <source>
        <dbReference type="ARBA" id="ARBA00022729"/>
    </source>
</evidence>
<dbReference type="Pfam" id="PF06725">
    <property type="entry name" value="3D"/>
    <property type="match status" value="1"/>
</dbReference>
<dbReference type="GO" id="GO:0009254">
    <property type="term" value="P:peptidoglycan turnover"/>
    <property type="evidence" value="ECO:0007669"/>
    <property type="project" value="InterPro"/>
</dbReference>
<comment type="caution">
    <text evidence="3">The sequence shown here is derived from an EMBL/GenBank/DDBJ whole genome shotgun (WGS) entry which is preliminary data.</text>
</comment>
<keyword evidence="4" id="KW-1185">Reference proteome</keyword>
<keyword evidence="1" id="KW-0732">Signal</keyword>
<dbReference type="SUPFAM" id="SSF50685">
    <property type="entry name" value="Barwin-like endoglucanases"/>
    <property type="match status" value="1"/>
</dbReference>
<dbReference type="GO" id="GO:0004553">
    <property type="term" value="F:hydrolase activity, hydrolyzing O-glycosyl compounds"/>
    <property type="evidence" value="ECO:0007669"/>
    <property type="project" value="InterPro"/>
</dbReference>
<dbReference type="Gene3D" id="2.40.40.10">
    <property type="entry name" value="RlpA-like domain"/>
    <property type="match status" value="1"/>
</dbReference>
<evidence type="ECO:0000313" key="4">
    <source>
        <dbReference type="Proteomes" id="UP000533476"/>
    </source>
</evidence>
<proteinExistence type="predicted"/>
<dbReference type="EMBL" id="JABBVZ010000083">
    <property type="protein sequence ID" value="NMP24093.1"/>
    <property type="molecule type" value="Genomic_DNA"/>
</dbReference>
<name>A0A7Y0Q3C3_9FIRM</name>
<dbReference type="Proteomes" id="UP000533476">
    <property type="component" value="Unassembled WGS sequence"/>
</dbReference>
<evidence type="ECO:0000259" key="2">
    <source>
        <dbReference type="Pfam" id="PF06725"/>
    </source>
</evidence>
<dbReference type="InterPro" id="IPR059180">
    <property type="entry name" value="3D_YorM"/>
</dbReference>
<dbReference type="PANTHER" id="PTHR39160:SF4">
    <property type="entry name" value="RESUSCITATION-PROMOTING FACTOR RPFB"/>
    <property type="match status" value="1"/>
</dbReference>
<reference evidence="3 4" key="1">
    <citation type="submission" date="2020-04" db="EMBL/GenBank/DDBJ databases">
        <authorList>
            <person name="Zhang R."/>
            <person name="Schippers A."/>
        </authorList>
    </citation>
    <scope>NUCLEOTIDE SEQUENCE [LARGE SCALE GENOMIC DNA]</scope>
    <source>
        <strain evidence="3 4">DSM 109850</strain>
    </source>
</reference>
<dbReference type="PANTHER" id="PTHR39160">
    <property type="entry name" value="CELL WALL-BINDING PROTEIN YOCH"/>
    <property type="match status" value="1"/>
</dbReference>
<sequence>MRRASWAFSVAGVGLAAAVLAWWPSRSGHSAGFTSPTELSATGGIPAWPWLPGGVAWHHGLFKAVPYPVKTVKDNAMPKGQRDVLHPGTEGTVMSVGSAKATVSPPFPATVAEGTAPVHTLVVHGVKYRYDRVMTMMTTAYNASYAMNGPSGAVAAWNGQPLKPGDVAVDPSVIPLGTYLYIGGYGPARAVDTGSAVFGDHVDLFFNESALRIAMYGIQFHKVYVLTTPPPNFHG</sequence>
<dbReference type="RefSeq" id="WP_169101917.1">
    <property type="nucleotide sequence ID" value="NZ_JABBVZ010000083.1"/>
</dbReference>
<dbReference type="CDD" id="cd14667">
    <property type="entry name" value="3D_containing_proteins"/>
    <property type="match status" value="1"/>
</dbReference>
<evidence type="ECO:0000313" key="3">
    <source>
        <dbReference type="EMBL" id="NMP24093.1"/>
    </source>
</evidence>
<dbReference type="InterPro" id="IPR010611">
    <property type="entry name" value="3D_dom"/>
</dbReference>
<dbReference type="InterPro" id="IPR051933">
    <property type="entry name" value="Resuscitation_pf_RpfB"/>
</dbReference>
<organism evidence="3 4">
    <name type="scientific">Sulfobacillus harzensis</name>
    <dbReference type="NCBI Taxonomy" id="2729629"/>
    <lineage>
        <taxon>Bacteria</taxon>
        <taxon>Bacillati</taxon>
        <taxon>Bacillota</taxon>
        <taxon>Clostridia</taxon>
        <taxon>Eubacteriales</taxon>
        <taxon>Clostridiales Family XVII. Incertae Sedis</taxon>
        <taxon>Sulfobacillus</taxon>
    </lineage>
</organism>
<protein>
    <recommendedName>
        <fullName evidence="2">3D domain-containing protein</fullName>
    </recommendedName>
</protein>
<accession>A0A7Y0Q3C3</accession>
<gene>
    <name evidence="3" type="ORF">HIJ39_17310</name>
</gene>
<dbReference type="GO" id="GO:0019867">
    <property type="term" value="C:outer membrane"/>
    <property type="evidence" value="ECO:0007669"/>
    <property type="project" value="InterPro"/>
</dbReference>
<feature type="domain" description="3D" evidence="2">
    <location>
        <begin position="167"/>
        <end position="226"/>
    </location>
</feature>
<dbReference type="AlphaFoldDB" id="A0A7Y0Q3C3"/>